<dbReference type="GO" id="GO:0008270">
    <property type="term" value="F:zinc ion binding"/>
    <property type="evidence" value="ECO:0007669"/>
    <property type="project" value="UniProtKB-KW"/>
</dbReference>
<keyword evidence="6" id="KW-0539">Nucleus</keyword>
<dbReference type="GO" id="GO:0000978">
    <property type="term" value="F:RNA polymerase II cis-regulatory region sequence-specific DNA binding"/>
    <property type="evidence" value="ECO:0007669"/>
    <property type="project" value="InterPro"/>
</dbReference>
<evidence type="ECO:0000256" key="1">
    <source>
        <dbReference type="ARBA" id="ARBA00004123"/>
    </source>
</evidence>
<feature type="domain" description="Xylanolytic transcriptional activator regulatory" evidence="7">
    <location>
        <begin position="50"/>
        <end position="319"/>
    </location>
</feature>
<keyword evidence="9" id="KW-1185">Reference proteome</keyword>
<keyword evidence="4" id="KW-0863">Zinc-finger</keyword>
<evidence type="ECO:0000256" key="6">
    <source>
        <dbReference type="ARBA" id="ARBA00023242"/>
    </source>
</evidence>
<dbReference type="GO" id="GO:0000981">
    <property type="term" value="F:DNA-binding transcription factor activity, RNA polymerase II-specific"/>
    <property type="evidence" value="ECO:0007669"/>
    <property type="project" value="InterPro"/>
</dbReference>
<comment type="subcellular location">
    <subcellularLocation>
        <location evidence="1">Nucleus</location>
    </subcellularLocation>
</comment>
<dbReference type="AlphaFoldDB" id="A0A9P8V738"/>
<dbReference type="PANTHER" id="PTHR40626:SF10">
    <property type="entry name" value="C2H2-TYPE DOMAIN-CONTAINING PROTEIN"/>
    <property type="match status" value="1"/>
</dbReference>
<accession>A0A9P8V738</accession>
<dbReference type="GO" id="GO:0006351">
    <property type="term" value="P:DNA-templated transcription"/>
    <property type="evidence" value="ECO:0007669"/>
    <property type="project" value="InterPro"/>
</dbReference>
<evidence type="ECO:0000313" key="9">
    <source>
        <dbReference type="Proteomes" id="UP000770015"/>
    </source>
</evidence>
<proteinExistence type="predicted"/>
<keyword evidence="5" id="KW-0862">Zinc</keyword>
<dbReference type="Proteomes" id="UP000770015">
    <property type="component" value="Unassembled WGS sequence"/>
</dbReference>
<evidence type="ECO:0000256" key="2">
    <source>
        <dbReference type="ARBA" id="ARBA00022723"/>
    </source>
</evidence>
<dbReference type="GO" id="GO:0005634">
    <property type="term" value="C:nucleus"/>
    <property type="evidence" value="ECO:0007669"/>
    <property type="project" value="UniProtKB-SubCell"/>
</dbReference>
<gene>
    <name evidence="8" type="ORF">F5X68DRAFT_138929</name>
</gene>
<sequence length="542" mass="59070">MTAAEDERAQRPWRISQAAYPAIVEGFSRHGHGVRKPPTRHTLSRYLEGYVRGFHEHLPFLHLPTFSPTEAPEELVLSMAAVGALYKFEHARGYELLTTARAAVDARLGTLVPEMMASTDVPAAALATPTMQALVALVAMSSWGSGRLVAGALELGTQLAMLLRLSRISEPEPETETDTSWRAWIAVEERRRTMMVGFALLNLQAVAFDTPPPIANREIGLNLPCAIDAWRAPTETRWRQSRERGISVSVSYKTSLTSLLAGQDVPEAADVSALGNYLLMHGLVQQILTERQAAIGHEDGPSLSDDVVESLSRALQAWQRCWGGGGESTLDPLSSHGPVAFNATALLRIAYIRLVADLGPHRSVMTRDPARLARSVARAPLPALRRSRHADVAAGQCVGVLSILVRAGIGYVSRTHSHTWSIIHSLSYIECACFLSLWLRDVADVVAERGAASLRRDERRLLALLTGLMAETEHDNEDAPWAAEGEEDLAVIRRLAPACVGVWARVLQGEHVFQMVDDVSQGLALAAKMLVEQLGEGLGRSE</sequence>
<keyword evidence="2" id="KW-0479">Metal-binding</keyword>
<dbReference type="PANTHER" id="PTHR40626">
    <property type="entry name" value="MIP31509P"/>
    <property type="match status" value="1"/>
</dbReference>
<comment type="caution">
    <text evidence="8">The sequence shown here is derived from an EMBL/GenBank/DDBJ whole genome shotgun (WGS) entry which is preliminary data.</text>
</comment>
<dbReference type="Pfam" id="PF04082">
    <property type="entry name" value="Fungal_trans"/>
    <property type="match status" value="1"/>
</dbReference>
<keyword evidence="3" id="KW-0677">Repeat</keyword>
<reference evidence="8" key="1">
    <citation type="journal article" date="2021" name="Nat. Commun.">
        <title>Genetic determinants of endophytism in the Arabidopsis root mycobiome.</title>
        <authorList>
            <person name="Mesny F."/>
            <person name="Miyauchi S."/>
            <person name="Thiergart T."/>
            <person name="Pickel B."/>
            <person name="Atanasova L."/>
            <person name="Karlsson M."/>
            <person name="Huettel B."/>
            <person name="Barry K.W."/>
            <person name="Haridas S."/>
            <person name="Chen C."/>
            <person name="Bauer D."/>
            <person name="Andreopoulos W."/>
            <person name="Pangilinan J."/>
            <person name="LaButti K."/>
            <person name="Riley R."/>
            <person name="Lipzen A."/>
            <person name="Clum A."/>
            <person name="Drula E."/>
            <person name="Henrissat B."/>
            <person name="Kohler A."/>
            <person name="Grigoriev I.V."/>
            <person name="Martin F.M."/>
            <person name="Hacquard S."/>
        </authorList>
    </citation>
    <scope>NUCLEOTIDE SEQUENCE</scope>
    <source>
        <strain evidence="8">MPI-SDFR-AT-0117</strain>
    </source>
</reference>
<evidence type="ECO:0000259" key="7">
    <source>
        <dbReference type="Pfam" id="PF04082"/>
    </source>
</evidence>
<dbReference type="GO" id="GO:0000785">
    <property type="term" value="C:chromatin"/>
    <property type="evidence" value="ECO:0007669"/>
    <property type="project" value="TreeGrafter"/>
</dbReference>
<protein>
    <recommendedName>
        <fullName evidence="7">Xylanolytic transcriptional activator regulatory domain-containing protein</fullName>
    </recommendedName>
</protein>
<evidence type="ECO:0000313" key="8">
    <source>
        <dbReference type="EMBL" id="KAH6678770.1"/>
    </source>
</evidence>
<evidence type="ECO:0000256" key="4">
    <source>
        <dbReference type="ARBA" id="ARBA00022771"/>
    </source>
</evidence>
<dbReference type="InterPro" id="IPR051059">
    <property type="entry name" value="VerF-like"/>
</dbReference>
<dbReference type="CDD" id="cd12148">
    <property type="entry name" value="fungal_TF_MHR"/>
    <property type="match status" value="1"/>
</dbReference>
<organism evidence="8 9">
    <name type="scientific">Plectosphaerella plurivora</name>
    <dbReference type="NCBI Taxonomy" id="936078"/>
    <lineage>
        <taxon>Eukaryota</taxon>
        <taxon>Fungi</taxon>
        <taxon>Dikarya</taxon>
        <taxon>Ascomycota</taxon>
        <taxon>Pezizomycotina</taxon>
        <taxon>Sordariomycetes</taxon>
        <taxon>Hypocreomycetidae</taxon>
        <taxon>Glomerellales</taxon>
        <taxon>Plectosphaerellaceae</taxon>
        <taxon>Plectosphaerella</taxon>
    </lineage>
</organism>
<evidence type="ECO:0000256" key="5">
    <source>
        <dbReference type="ARBA" id="ARBA00022833"/>
    </source>
</evidence>
<dbReference type="OrthoDB" id="654211at2759"/>
<dbReference type="InterPro" id="IPR007219">
    <property type="entry name" value="XnlR_reg_dom"/>
</dbReference>
<evidence type="ECO:0000256" key="3">
    <source>
        <dbReference type="ARBA" id="ARBA00022737"/>
    </source>
</evidence>
<dbReference type="EMBL" id="JAGSXJ010000021">
    <property type="protein sequence ID" value="KAH6678770.1"/>
    <property type="molecule type" value="Genomic_DNA"/>
</dbReference>
<name>A0A9P8V738_9PEZI</name>